<dbReference type="EMBL" id="CASHTH010004284">
    <property type="protein sequence ID" value="CAI8055558.1"/>
    <property type="molecule type" value="Genomic_DNA"/>
</dbReference>
<evidence type="ECO:0000256" key="1">
    <source>
        <dbReference type="ARBA" id="ARBA00008020"/>
    </source>
</evidence>
<keyword evidence="3 5" id="KW-0067">ATP-binding</keyword>
<dbReference type="Gene3D" id="1.10.560.10">
    <property type="entry name" value="GroEL-like equatorial domain"/>
    <property type="match status" value="1"/>
</dbReference>
<accession>A0AA35TW29</accession>
<dbReference type="PANTHER" id="PTHR14667:SF2">
    <property type="entry name" value="BARDET-BIEDL SYNDROME 10 PROTEIN"/>
    <property type="match status" value="1"/>
</dbReference>
<organism evidence="6 7">
    <name type="scientific">Geodia barretti</name>
    <name type="common">Barrett's horny sponge</name>
    <dbReference type="NCBI Taxonomy" id="519541"/>
    <lineage>
        <taxon>Eukaryota</taxon>
        <taxon>Metazoa</taxon>
        <taxon>Porifera</taxon>
        <taxon>Demospongiae</taxon>
        <taxon>Heteroscleromorpha</taxon>
        <taxon>Tetractinellida</taxon>
        <taxon>Astrophorina</taxon>
        <taxon>Geodiidae</taxon>
        <taxon>Geodia</taxon>
    </lineage>
</organism>
<reference evidence="6" key="1">
    <citation type="submission" date="2023-03" db="EMBL/GenBank/DDBJ databases">
        <authorList>
            <person name="Steffen K."/>
            <person name="Cardenas P."/>
        </authorList>
    </citation>
    <scope>NUCLEOTIDE SEQUENCE</scope>
</reference>
<dbReference type="InterPro" id="IPR002423">
    <property type="entry name" value="Cpn60/GroEL/TCP-1"/>
</dbReference>
<evidence type="ECO:0000256" key="4">
    <source>
        <dbReference type="ARBA" id="ARBA00023186"/>
    </source>
</evidence>
<dbReference type="Proteomes" id="UP001174909">
    <property type="component" value="Unassembled WGS sequence"/>
</dbReference>
<dbReference type="Gene3D" id="3.30.260.10">
    <property type="entry name" value="TCP-1-like chaperonin intermediate domain"/>
    <property type="match status" value="1"/>
</dbReference>
<dbReference type="InterPro" id="IPR027409">
    <property type="entry name" value="GroEL-like_apical_dom_sf"/>
</dbReference>
<dbReference type="SUPFAM" id="SSF48592">
    <property type="entry name" value="GroEL equatorial domain-like"/>
    <property type="match status" value="1"/>
</dbReference>
<dbReference type="InterPro" id="IPR017998">
    <property type="entry name" value="Chaperone_TCP-1"/>
</dbReference>
<dbReference type="AlphaFoldDB" id="A0AA35TW29"/>
<evidence type="ECO:0000313" key="7">
    <source>
        <dbReference type="Proteomes" id="UP001174909"/>
    </source>
</evidence>
<keyword evidence="7" id="KW-1185">Reference proteome</keyword>
<dbReference type="InterPro" id="IPR027413">
    <property type="entry name" value="GROEL-like_equatorial_sf"/>
</dbReference>
<evidence type="ECO:0000256" key="2">
    <source>
        <dbReference type="ARBA" id="ARBA00022741"/>
    </source>
</evidence>
<dbReference type="GO" id="GO:0140662">
    <property type="term" value="F:ATP-dependent protein folding chaperone"/>
    <property type="evidence" value="ECO:0007669"/>
    <property type="project" value="InterPro"/>
</dbReference>
<dbReference type="InterPro" id="IPR027410">
    <property type="entry name" value="TCP-1-like_intermed_sf"/>
</dbReference>
<name>A0AA35TW29_GEOBA</name>
<keyword evidence="2 5" id="KW-0547">Nucleotide-binding</keyword>
<protein>
    <submittedName>
        <fullName evidence="6">Thermosome subunit alpha</fullName>
    </submittedName>
</protein>
<comment type="caution">
    <text evidence="6">The sequence shown here is derived from an EMBL/GenBank/DDBJ whole genome shotgun (WGS) entry which is preliminary data.</text>
</comment>
<keyword evidence="4 5" id="KW-0143">Chaperone</keyword>
<dbReference type="PANTHER" id="PTHR14667">
    <property type="entry name" value="BARDET-BIEDL SYNDROME 10 PROTEIN"/>
    <property type="match status" value="1"/>
</dbReference>
<dbReference type="GO" id="GO:0051131">
    <property type="term" value="P:chaperone-mediated protein complex assembly"/>
    <property type="evidence" value="ECO:0007669"/>
    <property type="project" value="InterPro"/>
</dbReference>
<proteinExistence type="inferred from homology"/>
<dbReference type="PRINTS" id="PR00304">
    <property type="entry name" value="TCOMPLEXTCP1"/>
</dbReference>
<evidence type="ECO:0000313" key="6">
    <source>
        <dbReference type="EMBL" id="CAI8055558.1"/>
    </source>
</evidence>
<dbReference type="SUPFAM" id="SSF52029">
    <property type="entry name" value="GroEL apical domain-like"/>
    <property type="match status" value="1"/>
</dbReference>
<dbReference type="InterPro" id="IPR042619">
    <property type="entry name" value="BBS10"/>
</dbReference>
<dbReference type="Pfam" id="PF00118">
    <property type="entry name" value="Cpn60_TCP1"/>
    <property type="match status" value="1"/>
</dbReference>
<dbReference type="GO" id="GO:0005524">
    <property type="term" value="F:ATP binding"/>
    <property type="evidence" value="ECO:0007669"/>
    <property type="project" value="UniProtKB-KW"/>
</dbReference>
<gene>
    <name evidence="6" type="ORF">GBAR_LOCUS30321</name>
</gene>
<comment type="similarity">
    <text evidence="1 5">Belongs to the TCP-1 chaperonin family.</text>
</comment>
<evidence type="ECO:0000256" key="5">
    <source>
        <dbReference type="RuleBase" id="RU004187"/>
    </source>
</evidence>
<dbReference type="Gene3D" id="3.50.7.10">
    <property type="entry name" value="GroEL"/>
    <property type="match status" value="1"/>
</dbReference>
<evidence type="ECO:0000256" key="3">
    <source>
        <dbReference type="ARBA" id="ARBA00022840"/>
    </source>
</evidence>
<sequence length="586" mass="64049">MVPAFSDIAGTQEKDSRALFDSAVQASVALGEAVRRSFGPNGIDVLLESSEGHVTCSNCGRQILSSLSLSHPVGSIISKSVTNYHNNTGDGSKKMLLVLSGTMKELGSSVHSLSKIEVSNALLWLNQTVIPEVTARLRKNKPICQTARDSEDLRRMLLKIATSCYGHCYRREISQKLGEILSALVHHSFSTLHNTTPHSIGKYVEFTRKNMAVLLVPQPSHSLSAARTIPGLLLDLNLVHPLMRDLVTEEWQTKRGGVGRKLRCLLVRSWSPESDDDHPLHYLPQLCVNSLGGVAKVAESFSRQLQETVSLLKAADIQLILSGDKIPTGARYVLRERGILAFEVVSEGFVDVLSECCSIHPLSTIHEMRDSSSAIGSSVWLSFSLVSMETNKQFVCLEPPPEVHLRPLSVVLCAPTAGLCRQLQQRLSNVLRVVGGVCCHDDDDDPPAVVLGGGAWEIALIRELEIFKKHQNLVKYSPKWVAVNAFQKGLLSVPHSLLTSSVPSHARNPLSLRTLYCGSFTTTADLPYLAVDCLNGVLVEVDEQWPVLEPFSSQCHLLHAVLSLAAQLTRLDLMAPASKSPSTHDI</sequence>